<evidence type="ECO:0000313" key="2">
    <source>
        <dbReference type="EMBL" id="CAH2098334.1"/>
    </source>
</evidence>
<reference evidence="2" key="1">
    <citation type="submission" date="2022-03" db="EMBL/GenBank/DDBJ databases">
        <authorList>
            <person name="Tunstrom K."/>
        </authorList>
    </citation>
    <scope>NUCLEOTIDE SEQUENCE</scope>
</reference>
<dbReference type="Pfam" id="PF25298">
    <property type="entry name" value="Baculo_FP_2nd"/>
    <property type="match status" value="1"/>
</dbReference>
<gene>
    <name evidence="2" type="ORF">EEDITHA_LOCUS13458</name>
</gene>
<feature type="domain" description="FP protein C-terminal" evidence="1">
    <location>
        <begin position="148"/>
        <end position="200"/>
    </location>
</feature>
<organism evidence="2 3">
    <name type="scientific">Euphydryas editha</name>
    <name type="common">Edith's checkerspot</name>
    <dbReference type="NCBI Taxonomy" id="104508"/>
    <lineage>
        <taxon>Eukaryota</taxon>
        <taxon>Metazoa</taxon>
        <taxon>Ecdysozoa</taxon>
        <taxon>Arthropoda</taxon>
        <taxon>Hexapoda</taxon>
        <taxon>Insecta</taxon>
        <taxon>Pterygota</taxon>
        <taxon>Neoptera</taxon>
        <taxon>Endopterygota</taxon>
        <taxon>Lepidoptera</taxon>
        <taxon>Glossata</taxon>
        <taxon>Ditrysia</taxon>
        <taxon>Papilionoidea</taxon>
        <taxon>Nymphalidae</taxon>
        <taxon>Nymphalinae</taxon>
        <taxon>Euphydryas</taxon>
    </lineage>
</organism>
<protein>
    <recommendedName>
        <fullName evidence="1">FP protein C-terminal domain-containing protein</fullName>
    </recommendedName>
</protein>
<proteinExistence type="predicted"/>
<evidence type="ECO:0000313" key="3">
    <source>
        <dbReference type="Proteomes" id="UP001153954"/>
    </source>
</evidence>
<sequence>MAHERTDKLFDKVQSLEVKVKDVEKIASDIPVLQKEIARLNSELEERDQWARANNVEIKGIPQKKDENLYSLAQNIGNCVNFPIKKEDINYIARVPTRLPNMAKPIIICFNNRYIKEDLVAAARKRNLNISDIGYSSSSTFYINDHLTQHNKSLLGKAKSRAKEVGFKYIWVKHSKIMARKTDSSPVFFIKNEKDLARITQ</sequence>
<name>A0AAU9UL20_EUPED</name>
<accession>A0AAU9UL20</accession>
<dbReference type="InterPro" id="IPR057251">
    <property type="entry name" value="FP_C"/>
</dbReference>
<dbReference type="Proteomes" id="UP001153954">
    <property type="component" value="Unassembled WGS sequence"/>
</dbReference>
<dbReference type="EMBL" id="CAKOGL010000019">
    <property type="protein sequence ID" value="CAH2098334.1"/>
    <property type="molecule type" value="Genomic_DNA"/>
</dbReference>
<comment type="caution">
    <text evidence="2">The sequence shown here is derived from an EMBL/GenBank/DDBJ whole genome shotgun (WGS) entry which is preliminary data.</text>
</comment>
<dbReference type="AlphaFoldDB" id="A0AAU9UL20"/>
<evidence type="ECO:0000259" key="1">
    <source>
        <dbReference type="Pfam" id="PF25298"/>
    </source>
</evidence>
<keyword evidence="3" id="KW-1185">Reference proteome</keyword>